<evidence type="ECO:0000313" key="4">
    <source>
        <dbReference type="Proteomes" id="UP000282971"/>
    </source>
</evidence>
<dbReference type="AlphaFoldDB" id="A0A437MAU8"/>
<dbReference type="Proteomes" id="UP000282971">
    <property type="component" value="Unassembled WGS sequence"/>
</dbReference>
<dbReference type="Gene3D" id="3.10.450.50">
    <property type="match status" value="1"/>
</dbReference>
<accession>A0A437MAU8</accession>
<dbReference type="InterPro" id="IPR037401">
    <property type="entry name" value="SnoaL-like"/>
</dbReference>
<organism evidence="3 4">
    <name type="scientific">Sphingomonas crocodyli</name>
    <dbReference type="NCBI Taxonomy" id="1979270"/>
    <lineage>
        <taxon>Bacteria</taxon>
        <taxon>Pseudomonadati</taxon>
        <taxon>Pseudomonadota</taxon>
        <taxon>Alphaproteobacteria</taxon>
        <taxon>Sphingomonadales</taxon>
        <taxon>Sphingomonadaceae</taxon>
        <taxon>Sphingomonas</taxon>
    </lineage>
</organism>
<evidence type="ECO:0000256" key="1">
    <source>
        <dbReference type="SAM" id="SignalP"/>
    </source>
</evidence>
<dbReference type="InterPro" id="IPR032710">
    <property type="entry name" value="NTF2-like_dom_sf"/>
</dbReference>
<dbReference type="RefSeq" id="WP_127744349.1">
    <property type="nucleotide sequence ID" value="NZ_SACN01000001.1"/>
</dbReference>
<name>A0A437MAU8_9SPHN</name>
<dbReference type="SUPFAM" id="SSF54427">
    <property type="entry name" value="NTF2-like"/>
    <property type="match status" value="1"/>
</dbReference>
<feature type="domain" description="SnoaL-like" evidence="2">
    <location>
        <begin position="46"/>
        <end position="170"/>
    </location>
</feature>
<dbReference type="EMBL" id="SACN01000001">
    <property type="protein sequence ID" value="RVT94774.1"/>
    <property type="molecule type" value="Genomic_DNA"/>
</dbReference>
<evidence type="ECO:0000259" key="2">
    <source>
        <dbReference type="Pfam" id="PF13577"/>
    </source>
</evidence>
<reference evidence="3 4" key="1">
    <citation type="submission" date="2019-01" db="EMBL/GenBank/DDBJ databases">
        <authorList>
            <person name="Chen W.-M."/>
        </authorList>
    </citation>
    <scope>NUCLEOTIDE SEQUENCE [LARGE SCALE GENOMIC DNA]</scope>
    <source>
        <strain evidence="3 4">CCP-7</strain>
    </source>
</reference>
<evidence type="ECO:0000313" key="3">
    <source>
        <dbReference type="EMBL" id="RVT94774.1"/>
    </source>
</evidence>
<dbReference type="OrthoDB" id="7585039at2"/>
<keyword evidence="1" id="KW-0732">Signal</keyword>
<comment type="caution">
    <text evidence="3">The sequence shown here is derived from an EMBL/GenBank/DDBJ whole genome shotgun (WGS) entry which is preliminary data.</text>
</comment>
<proteinExistence type="predicted"/>
<dbReference type="Pfam" id="PF13577">
    <property type="entry name" value="SnoaL_4"/>
    <property type="match status" value="1"/>
</dbReference>
<keyword evidence="4" id="KW-1185">Reference proteome</keyword>
<feature type="signal peptide" evidence="1">
    <location>
        <begin position="1"/>
        <end position="32"/>
    </location>
</feature>
<gene>
    <name evidence="3" type="ORF">EOD43_13385</name>
</gene>
<protein>
    <submittedName>
        <fullName evidence="3">Nuclear transport factor 2 family protein</fullName>
    </submittedName>
</protein>
<feature type="chain" id="PRO_5019239005" evidence="1">
    <location>
        <begin position="33"/>
        <end position="212"/>
    </location>
</feature>
<dbReference type="CDD" id="cd00531">
    <property type="entry name" value="NTF2_like"/>
    <property type="match status" value="1"/>
</dbReference>
<sequence>MTEDNPNLRRRSLWTMLAVPVGLAAIASGAKAAKPSGGDVASRLDVLESKDAIQKVLFDYARANDRVDEALLRGCFWPESKHHHGGFNGLSTDFVGFALKILNSVKYTAHHISNVAIEVKGDQALSECYYFAHHRRDAKTGGGEEDAFMEGRYIDRLERRNGVWKIIQRRGLSDYSQVIPATTPFASWPAGQHSERFPSDDFYTMQKAFRGN</sequence>